<dbReference type="Pfam" id="PF09768">
    <property type="entry name" value="Peptidase_M76"/>
    <property type="match status" value="1"/>
</dbReference>
<keyword evidence="5 6" id="KW-0482">Metalloprotease</keyword>
<dbReference type="InterPro" id="IPR019165">
    <property type="entry name" value="Peptidase_M76_ATP23"/>
</dbReference>
<evidence type="ECO:0000256" key="1">
    <source>
        <dbReference type="ARBA" id="ARBA00009915"/>
    </source>
</evidence>
<keyword evidence="4 6" id="KW-0378">Hydrolase</keyword>
<reference evidence="7" key="1">
    <citation type="submission" date="2020-11" db="EMBL/GenBank/DDBJ databases">
        <authorList>
            <person name="Tran Van P."/>
        </authorList>
    </citation>
    <scope>NUCLEOTIDE SEQUENCE</scope>
</reference>
<dbReference type="PANTHER" id="PTHR21711:SF0">
    <property type="entry name" value="MITOCHONDRIAL INNER MEMBRANE PROTEASE ATP23 HOMOLOG"/>
    <property type="match status" value="1"/>
</dbReference>
<accession>A0A7R9A3A7</accession>
<keyword evidence="2 6" id="KW-0645">Protease</keyword>
<comment type="similarity">
    <text evidence="1 6">Belongs to the peptidase M76 family.</text>
</comment>
<dbReference type="GO" id="GO:0033615">
    <property type="term" value="P:mitochondrial proton-transporting ATP synthase complex assembly"/>
    <property type="evidence" value="ECO:0007669"/>
    <property type="project" value="TreeGrafter"/>
</dbReference>
<dbReference type="GO" id="GO:0034982">
    <property type="term" value="P:mitochondrial protein processing"/>
    <property type="evidence" value="ECO:0007669"/>
    <property type="project" value="TreeGrafter"/>
</dbReference>
<dbReference type="EMBL" id="LR900555">
    <property type="protein sequence ID" value="CAD7246106.1"/>
    <property type="molecule type" value="Genomic_DNA"/>
</dbReference>
<dbReference type="EMBL" id="CAJPEV010001038">
    <property type="protein sequence ID" value="CAG0890325.1"/>
    <property type="molecule type" value="Genomic_DNA"/>
</dbReference>
<keyword evidence="3 6" id="KW-0479">Metal-binding</keyword>
<sequence length="247" mass="28566">MSEEHQEAKEQNRDEGEKWGYDLYPERKGGKRKVGWWDLLWWGDDKGEIDRQKCERRVAYVIEKSPLIKLMMDALKSSGCEVDIRRHIVCEGCEKTVTGGYDPTLNQIVVCQNMCRQDSVVQGVLFHEMIHMFDYCRNKLDFKNLQHLACTEIRAANLAHCSFMSALVEGNVSPFSIANQHAKCVKDKAIMSVLAVRKVSLEEARNAVESVFPQCYADLEPIGRRLRRNSQDMNIAYMERHYYGYTS</sequence>
<dbReference type="Proteomes" id="UP000677054">
    <property type="component" value="Unassembled WGS sequence"/>
</dbReference>
<evidence type="ECO:0000313" key="8">
    <source>
        <dbReference type="Proteomes" id="UP000677054"/>
    </source>
</evidence>
<dbReference type="OrthoDB" id="285308at2759"/>
<evidence type="ECO:0000256" key="2">
    <source>
        <dbReference type="ARBA" id="ARBA00022670"/>
    </source>
</evidence>
<dbReference type="GO" id="GO:0004222">
    <property type="term" value="F:metalloendopeptidase activity"/>
    <property type="evidence" value="ECO:0007669"/>
    <property type="project" value="InterPro"/>
</dbReference>
<evidence type="ECO:0000256" key="5">
    <source>
        <dbReference type="ARBA" id="ARBA00023049"/>
    </source>
</evidence>
<evidence type="ECO:0000256" key="4">
    <source>
        <dbReference type="ARBA" id="ARBA00022801"/>
    </source>
</evidence>
<evidence type="ECO:0000256" key="3">
    <source>
        <dbReference type="ARBA" id="ARBA00022723"/>
    </source>
</evidence>
<dbReference type="GO" id="GO:0046872">
    <property type="term" value="F:metal ion binding"/>
    <property type="evidence" value="ECO:0007669"/>
    <property type="project" value="UniProtKB-KW"/>
</dbReference>
<dbReference type="EC" id="3.4.24.-" evidence="6"/>
<organism evidence="7">
    <name type="scientific">Darwinula stevensoni</name>
    <dbReference type="NCBI Taxonomy" id="69355"/>
    <lineage>
        <taxon>Eukaryota</taxon>
        <taxon>Metazoa</taxon>
        <taxon>Ecdysozoa</taxon>
        <taxon>Arthropoda</taxon>
        <taxon>Crustacea</taxon>
        <taxon>Oligostraca</taxon>
        <taxon>Ostracoda</taxon>
        <taxon>Podocopa</taxon>
        <taxon>Podocopida</taxon>
        <taxon>Darwinulocopina</taxon>
        <taxon>Darwinuloidea</taxon>
        <taxon>Darwinulidae</taxon>
        <taxon>Darwinula</taxon>
    </lineage>
</organism>
<keyword evidence="8" id="KW-1185">Reference proteome</keyword>
<name>A0A7R9A3A7_9CRUS</name>
<gene>
    <name evidence="7" type="ORF">DSTB1V02_LOCUS5966</name>
</gene>
<dbReference type="AlphaFoldDB" id="A0A7R9A3A7"/>
<dbReference type="PANTHER" id="PTHR21711">
    <property type="entry name" value="MITOCHONDRIAL INNER MEMBRANE PROTEASE"/>
    <property type="match status" value="1"/>
</dbReference>
<evidence type="ECO:0000313" key="7">
    <source>
        <dbReference type="EMBL" id="CAD7246106.1"/>
    </source>
</evidence>
<protein>
    <recommendedName>
        <fullName evidence="6">Mitochondrial inner membrane protease ATP23</fullName>
        <ecNumber evidence="6">3.4.24.-</ecNumber>
    </recommendedName>
</protein>
<proteinExistence type="inferred from homology"/>
<evidence type="ECO:0000256" key="6">
    <source>
        <dbReference type="RuleBase" id="RU364057"/>
    </source>
</evidence>
<dbReference type="GO" id="GO:0005739">
    <property type="term" value="C:mitochondrion"/>
    <property type="evidence" value="ECO:0007669"/>
    <property type="project" value="GOC"/>
</dbReference>